<sequence>MSTGKTNVKSVCTADSSSNANIEASGAHPISSQTTIPKSSVQEPTTQAGSRLPYRIDHIATIGMDVTSLSTSNPLLYVDSGISALATQYHNCSLAISTLDNLSRRGSESSSSVNIGPSAAFTPSSSHDWPAGSSGPVGHVASAQHSLTGSHTINTVVEAGSSQGLQSHPSMNIHVRHPCPHSLLLLEPRDPGITSHIVPPRNPLSNSPDLSFVGDLTSPEAPRS</sequence>
<evidence type="ECO:0000256" key="1">
    <source>
        <dbReference type="SAM" id="MobiDB-lite"/>
    </source>
</evidence>
<evidence type="ECO:0000313" key="3">
    <source>
        <dbReference type="Proteomes" id="UP000027265"/>
    </source>
</evidence>
<proteinExistence type="predicted"/>
<feature type="compositionally biased region" description="Polar residues" evidence="1">
    <location>
        <begin position="30"/>
        <end position="49"/>
    </location>
</feature>
<keyword evidence="3" id="KW-1185">Reference proteome</keyword>
<dbReference type="EMBL" id="KL197710">
    <property type="protein sequence ID" value="KDQ63437.1"/>
    <property type="molecule type" value="Genomic_DNA"/>
</dbReference>
<dbReference type="AlphaFoldDB" id="A0A067QIX6"/>
<protein>
    <submittedName>
        <fullName evidence="2">Uncharacterized protein</fullName>
    </submittedName>
</protein>
<feature type="region of interest" description="Disordered" evidence="1">
    <location>
        <begin position="194"/>
        <end position="224"/>
    </location>
</feature>
<organism evidence="2 3">
    <name type="scientific">Jaapia argillacea MUCL 33604</name>
    <dbReference type="NCBI Taxonomy" id="933084"/>
    <lineage>
        <taxon>Eukaryota</taxon>
        <taxon>Fungi</taxon>
        <taxon>Dikarya</taxon>
        <taxon>Basidiomycota</taxon>
        <taxon>Agaricomycotina</taxon>
        <taxon>Agaricomycetes</taxon>
        <taxon>Agaricomycetidae</taxon>
        <taxon>Jaapiales</taxon>
        <taxon>Jaapiaceae</taxon>
        <taxon>Jaapia</taxon>
    </lineage>
</organism>
<evidence type="ECO:0000313" key="2">
    <source>
        <dbReference type="EMBL" id="KDQ63437.1"/>
    </source>
</evidence>
<dbReference type="InParanoid" id="A0A067QIX6"/>
<name>A0A067QIX6_9AGAM</name>
<dbReference type="Proteomes" id="UP000027265">
    <property type="component" value="Unassembled WGS sequence"/>
</dbReference>
<gene>
    <name evidence="2" type="ORF">JAAARDRAFT_189014</name>
</gene>
<feature type="region of interest" description="Disordered" evidence="1">
    <location>
        <begin position="19"/>
        <end position="50"/>
    </location>
</feature>
<accession>A0A067QIX6</accession>
<feature type="region of interest" description="Disordered" evidence="1">
    <location>
        <begin position="105"/>
        <end position="138"/>
    </location>
</feature>
<reference evidence="3" key="1">
    <citation type="journal article" date="2014" name="Proc. Natl. Acad. Sci. U.S.A.">
        <title>Extensive sampling of basidiomycete genomes demonstrates inadequacy of the white-rot/brown-rot paradigm for wood decay fungi.</title>
        <authorList>
            <person name="Riley R."/>
            <person name="Salamov A.A."/>
            <person name="Brown D.W."/>
            <person name="Nagy L.G."/>
            <person name="Floudas D."/>
            <person name="Held B.W."/>
            <person name="Levasseur A."/>
            <person name="Lombard V."/>
            <person name="Morin E."/>
            <person name="Otillar R."/>
            <person name="Lindquist E.A."/>
            <person name="Sun H."/>
            <person name="LaButti K.M."/>
            <person name="Schmutz J."/>
            <person name="Jabbour D."/>
            <person name="Luo H."/>
            <person name="Baker S.E."/>
            <person name="Pisabarro A.G."/>
            <person name="Walton J.D."/>
            <person name="Blanchette R.A."/>
            <person name="Henrissat B."/>
            <person name="Martin F."/>
            <person name="Cullen D."/>
            <person name="Hibbett D.S."/>
            <person name="Grigoriev I.V."/>
        </authorList>
    </citation>
    <scope>NUCLEOTIDE SEQUENCE [LARGE SCALE GENOMIC DNA]</scope>
    <source>
        <strain evidence="3">MUCL 33604</strain>
    </source>
</reference>
<dbReference type="HOGENOM" id="CLU_1235189_0_0_1"/>